<dbReference type="OMA" id="EHWIVEN"/>
<dbReference type="InterPro" id="IPR027417">
    <property type="entry name" value="P-loop_NTPase"/>
</dbReference>
<dbReference type="AlphaFoldDB" id="A0A813FUM9"/>
<feature type="coiled-coil region" evidence="4">
    <location>
        <begin position="375"/>
        <end position="402"/>
    </location>
</feature>
<dbReference type="Pfam" id="PF00005">
    <property type="entry name" value="ABC_tran"/>
    <property type="match status" value="2"/>
</dbReference>
<evidence type="ECO:0000313" key="7">
    <source>
        <dbReference type="EMBL" id="CAE8616473.1"/>
    </source>
</evidence>
<dbReference type="InterPro" id="IPR050611">
    <property type="entry name" value="ABCF"/>
</dbReference>
<dbReference type="InterPro" id="IPR003439">
    <property type="entry name" value="ABC_transporter-like_ATP-bd"/>
</dbReference>
<gene>
    <name evidence="7" type="ORF">PGLA1383_LOCUS34161</name>
</gene>
<dbReference type="CDD" id="cd03221">
    <property type="entry name" value="ABCF_EF-3"/>
    <property type="match status" value="2"/>
</dbReference>
<feature type="region of interest" description="Disordered" evidence="5">
    <location>
        <begin position="201"/>
        <end position="223"/>
    </location>
</feature>
<evidence type="ECO:0000256" key="1">
    <source>
        <dbReference type="ARBA" id="ARBA00022737"/>
    </source>
</evidence>
<evidence type="ECO:0000256" key="5">
    <source>
        <dbReference type="SAM" id="MobiDB-lite"/>
    </source>
</evidence>
<evidence type="ECO:0000256" key="3">
    <source>
        <dbReference type="ARBA" id="ARBA00022840"/>
    </source>
</evidence>
<proteinExistence type="predicted"/>
<dbReference type="PANTHER" id="PTHR19211:SF14">
    <property type="entry name" value="ATP-BINDING CASSETTE SUB-FAMILY F MEMBER 1"/>
    <property type="match status" value="1"/>
</dbReference>
<evidence type="ECO:0000256" key="2">
    <source>
        <dbReference type="ARBA" id="ARBA00022741"/>
    </source>
</evidence>
<keyword evidence="8" id="KW-1185">Reference proteome</keyword>
<keyword evidence="3" id="KW-0067">ATP-binding</keyword>
<evidence type="ECO:0000259" key="6">
    <source>
        <dbReference type="PROSITE" id="PS50893"/>
    </source>
</evidence>
<dbReference type="FunFam" id="3.40.50.300:FF:000011">
    <property type="entry name" value="Putative ABC transporter ATP-binding component"/>
    <property type="match status" value="1"/>
</dbReference>
<feature type="domain" description="ABC transporter" evidence="6">
    <location>
        <begin position="642"/>
        <end position="879"/>
    </location>
</feature>
<dbReference type="GO" id="GO:0016887">
    <property type="term" value="F:ATP hydrolysis activity"/>
    <property type="evidence" value="ECO:0007669"/>
    <property type="project" value="InterPro"/>
</dbReference>
<comment type="caution">
    <text evidence="7">The sequence shown here is derived from an EMBL/GenBank/DDBJ whole genome shotgun (WGS) entry which is preliminary data.</text>
</comment>
<dbReference type="SMART" id="SM00382">
    <property type="entry name" value="AAA"/>
    <property type="match status" value="2"/>
</dbReference>
<evidence type="ECO:0000313" key="8">
    <source>
        <dbReference type="Proteomes" id="UP000654075"/>
    </source>
</evidence>
<accession>A0A813FUM9</accession>
<dbReference type="SUPFAM" id="SSF52540">
    <property type="entry name" value="P-loop containing nucleoside triphosphate hydrolases"/>
    <property type="match status" value="2"/>
</dbReference>
<dbReference type="PROSITE" id="PS00211">
    <property type="entry name" value="ABC_TRANSPORTER_1"/>
    <property type="match status" value="1"/>
</dbReference>
<keyword evidence="4" id="KW-0175">Coiled coil</keyword>
<keyword evidence="2" id="KW-0547">Nucleotide-binding</keyword>
<dbReference type="GO" id="GO:0005524">
    <property type="term" value="F:ATP binding"/>
    <property type="evidence" value="ECO:0007669"/>
    <property type="project" value="UniProtKB-KW"/>
</dbReference>
<feature type="domain" description="ABC transporter" evidence="6">
    <location>
        <begin position="292"/>
        <end position="562"/>
    </location>
</feature>
<dbReference type="Gene3D" id="3.40.50.300">
    <property type="entry name" value="P-loop containing nucleotide triphosphate hydrolases"/>
    <property type="match status" value="2"/>
</dbReference>
<dbReference type="Proteomes" id="UP000654075">
    <property type="component" value="Unassembled WGS sequence"/>
</dbReference>
<organism evidence="7 8">
    <name type="scientific">Polarella glacialis</name>
    <name type="common">Dinoflagellate</name>
    <dbReference type="NCBI Taxonomy" id="89957"/>
    <lineage>
        <taxon>Eukaryota</taxon>
        <taxon>Sar</taxon>
        <taxon>Alveolata</taxon>
        <taxon>Dinophyceae</taxon>
        <taxon>Suessiales</taxon>
        <taxon>Suessiaceae</taxon>
        <taxon>Polarella</taxon>
    </lineage>
</organism>
<dbReference type="OrthoDB" id="2110130at2759"/>
<reference evidence="7" key="1">
    <citation type="submission" date="2021-02" db="EMBL/GenBank/DDBJ databases">
        <authorList>
            <person name="Dougan E. K."/>
            <person name="Rhodes N."/>
            <person name="Thang M."/>
            <person name="Chan C."/>
        </authorList>
    </citation>
    <scope>NUCLEOTIDE SEQUENCE</scope>
</reference>
<dbReference type="PANTHER" id="PTHR19211">
    <property type="entry name" value="ATP-BINDING TRANSPORT PROTEIN-RELATED"/>
    <property type="match status" value="1"/>
</dbReference>
<dbReference type="InterPro" id="IPR003593">
    <property type="entry name" value="AAA+_ATPase"/>
</dbReference>
<dbReference type="EMBL" id="CAJNNV010025881">
    <property type="protein sequence ID" value="CAE8616473.1"/>
    <property type="molecule type" value="Genomic_DNA"/>
</dbReference>
<dbReference type="PROSITE" id="PS50893">
    <property type="entry name" value="ABC_TRANSPORTER_2"/>
    <property type="match status" value="2"/>
</dbReference>
<evidence type="ECO:0000256" key="4">
    <source>
        <dbReference type="SAM" id="Coils"/>
    </source>
</evidence>
<name>A0A813FUM9_POLGL</name>
<sequence length="883" mass="96004">MSASERVADALRPALRDYEVDDDMFENLVEMVVEADAERPDEGAREFAKSLEEMLEPFLVAFGAEETAIPGCMMQIAVGLKGLPGMPSETKKPEAAPKASAAAAKAAAAPKASAAAEKAKAKPAVTLADFCVTGSMAAASAVKAATKAPQGYPEAEGAAAPPKSLGSLWAAQAGDLSSAAWKSVSGSAGDAFAEDEDAFAEDDKNFRWPPDDNASGEKGASRAEILKKRTAVLEKKAASKKSADAGASGAPATEAGLREIAALGLKESREEFKDDGRKVRGVHMEGAGSRNIHLENVSLSVLSQDGSKDLLREADMHLAAGHIYGLVGKNGSGKTTLLRRLAERALPGLPKHLKFGYVAQELAALRDDLSPLEAVLEADEERRLLLQERDELDRALEGAENLRDPEELAAADKKAVRFAEVECQLELIRSDEAEERAKEILMRLNFDEDMMRKPIATMSGGWRMRVALAQAFGARPDVLLLDEPTNHLDLHGVLWLQQHLRKQWGAEAVHKDGIVVAVSHDRAFLDSCATDILEIYECKLRVFPGNYSHYLDRLDDEQRCAVLVKDEAARDERVAKKELRDLKKSAKQHGDEKKFRQLKGKVQKLETTIKLSSQRDGDKDDLAQKIRENVELRFRFPDVDPLEDANLLEMDSAKVRLGKDYTVLKDLILTLDSSSRVAVVGGNGSGKSTLLRALAGELKTEEGPRGRGRKHVAYDPGYVTQNHLERQAQFLHGTCMDYLREVLPDEKAVRGARLTKQADDTVLRAHLGNFGLGKDALKKLGYLSGGQRARLSLAAANTQSPSVLLLDEPTNHLDVDSLDALTLGLQAYDGAVVVVSHNRGFVEALCDELWIVEKGTVKARPKGEEAFAEYFGAYVKSIQASIK</sequence>
<feature type="compositionally biased region" description="Basic and acidic residues" evidence="5">
    <location>
        <begin position="201"/>
        <end position="210"/>
    </location>
</feature>
<dbReference type="InterPro" id="IPR017871">
    <property type="entry name" value="ABC_transporter-like_CS"/>
</dbReference>
<keyword evidence="1" id="KW-0677">Repeat</keyword>
<protein>
    <recommendedName>
        <fullName evidence="6">ABC transporter domain-containing protein</fullName>
    </recommendedName>
</protein>